<evidence type="ECO:0000313" key="4">
    <source>
        <dbReference type="EMBL" id="KIV89839.1"/>
    </source>
</evidence>
<dbReference type="PROSITE" id="PS51184">
    <property type="entry name" value="JMJC"/>
    <property type="match status" value="1"/>
</dbReference>
<evidence type="ECO:0000256" key="1">
    <source>
        <dbReference type="SAM" id="MobiDB-lite"/>
    </source>
</evidence>
<dbReference type="Pfam" id="PF13621">
    <property type="entry name" value="Cupin_8"/>
    <property type="match status" value="1"/>
</dbReference>
<dbReference type="HOGENOM" id="CLU_016785_1_2_1"/>
<dbReference type="Pfam" id="PF12937">
    <property type="entry name" value="F-box-like"/>
    <property type="match status" value="1"/>
</dbReference>
<dbReference type="VEuPathDB" id="FungiDB:PV10_07209"/>
<dbReference type="InterPro" id="IPR050910">
    <property type="entry name" value="JMJD6_ArgDemeth/LysHydrox"/>
</dbReference>
<feature type="domain" description="JmjC" evidence="3">
    <location>
        <begin position="272"/>
        <end position="431"/>
    </location>
</feature>
<dbReference type="SMART" id="SM00558">
    <property type="entry name" value="JmjC"/>
    <property type="match status" value="1"/>
</dbReference>
<evidence type="ECO:0000259" key="3">
    <source>
        <dbReference type="PROSITE" id="PS51184"/>
    </source>
</evidence>
<dbReference type="OrthoDB" id="424465at2759"/>
<evidence type="ECO:0000259" key="2">
    <source>
        <dbReference type="PROSITE" id="PS50181"/>
    </source>
</evidence>
<accession>A0A0D1Z7C9</accession>
<dbReference type="InterPro" id="IPR041667">
    <property type="entry name" value="Cupin_8"/>
</dbReference>
<dbReference type="Gene3D" id="2.60.120.650">
    <property type="entry name" value="Cupin"/>
    <property type="match status" value="1"/>
</dbReference>
<dbReference type="SUPFAM" id="SSF51197">
    <property type="entry name" value="Clavaminate synthase-like"/>
    <property type="match status" value="1"/>
</dbReference>
<sequence length="504" mass="57006">MPSTPFTTTQTNGTLVQQSIPPNGVLAGELAEEESNQHDIARRHPLGVRPSGNALTADQNSSRYMGLFATLPDSLLLTLLEYLDASSLVQIGGTCRALFAYSTFDQLWRDIIVNQDPAPLQQDDLKRTFAWRGSWRASQRQLPTADIPRVDCSNVFSDALHRPFLCSQIPLSPFVSNIPHQNKIARLNHMSADVFNRQWSDRPFILTEPVKKWQVYQNWDTEKLLNKYGDVVFRAEAVDWPLRTYIEYMNGTEDESPLYLFDRSFVEKMKLEVGNDADAAFEPPECFQEDLFMLLKEQRPDHRWLIIGPERSGSTFHKDPNATSAWNAVIRGSKYWIMFPASVLPPGVYMSDDQSEVTSPLSIAEWLLSFHAEARQTPGCVEGICQEGEVLHVPSGWWHLVVNLAPSIAITQNFVPRSHVGAAVRFLRYKANQVSGFKDDVTDPGSLFMERLKEFQPEIAASLDDSIERKRKWEEVVEASDQDNGRANGGFSFGFDDDIEDEDG</sequence>
<gene>
    <name evidence="4" type="ORF">PV10_07209</name>
</gene>
<dbReference type="GO" id="GO:0000987">
    <property type="term" value="F:cis-regulatory region sequence-specific DNA binding"/>
    <property type="evidence" value="ECO:0007669"/>
    <property type="project" value="TreeGrafter"/>
</dbReference>
<dbReference type="PANTHER" id="PTHR12480:SF21">
    <property type="entry name" value="JMJC DOMAIN-CONTAINING PROTEIN 8"/>
    <property type="match status" value="1"/>
</dbReference>
<organism evidence="4 5">
    <name type="scientific">Exophiala mesophila</name>
    <name type="common">Black yeast-like fungus</name>
    <dbReference type="NCBI Taxonomy" id="212818"/>
    <lineage>
        <taxon>Eukaryota</taxon>
        <taxon>Fungi</taxon>
        <taxon>Dikarya</taxon>
        <taxon>Ascomycota</taxon>
        <taxon>Pezizomycotina</taxon>
        <taxon>Eurotiomycetes</taxon>
        <taxon>Chaetothyriomycetidae</taxon>
        <taxon>Chaetothyriales</taxon>
        <taxon>Herpotrichiellaceae</taxon>
        <taxon>Exophiala</taxon>
    </lineage>
</organism>
<reference evidence="4 5" key="1">
    <citation type="submission" date="2015-01" db="EMBL/GenBank/DDBJ databases">
        <title>The Genome Sequence of Exophiala mesophila CBS40295.</title>
        <authorList>
            <consortium name="The Broad Institute Genomics Platform"/>
            <person name="Cuomo C."/>
            <person name="de Hoog S."/>
            <person name="Gorbushina A."/>
            <person name="Stielow B."/>
            <person name="Teixiera M."/>
            <person name="Abouelleil A."/>
            <person name="Chapman S.B."/>
            <person name="Priest M."/>
            <person name="Young S.K."/>
            <person name="Wortman J."/>
            <person name="Nusbaum C."/>
            <person name="Birren B."/>
        </authorList>
    </citation>
    <scope>NUCLEOTIDE SEQUENCE [LARGE SCALE GENOMIC DNA]</scope>
    <source>
        <strain evidence="4 5">CBS 40295</strain>
    </source>
</reference>
<proteinExistence type="predicted"/>
<dbReference type="RefSeq" id="XP_016221413.1">
    <property type="nucleotide sequence ID" value="XM_016372081.1"/>
</dbReference>
<dbReference type="OMA" id="WPAYKNW"/>
<keyword evidence="5" id="KW-1185">Reference proteome</keyword>
<dbReference type="PANTHER" id="PTHR12480">
    <property type="entry name" value="ARGININE DEMETHYLASE AND LYSYL-HYDROXYLASE JMJD"/>
    <property type="match status" value="1"/>
</dbReference>
<dbReference type="InterPro" id="IPR001810">
    <property type="entry name" value="F-box_dom"/>
</dbReference>
<dbReference type="GO" id="GO:0005634">
    <property type="term" value="C:nucleus"/>
    <property type="evidence" value="ECO:0007669"/>
    <property type="project" value="TreeGrafter"/>
</dbReference>
<dbReference type="InterPro" id="IPR003347">
    <property type="entry name" value="JmjC_dom"/>
</dbReference>
<feature type="compositionally biased region" description="Acidic residues" evidence="1">
    <location>
        <begin position="495"/>
        <end position="504"/>
    </location>
</feature>
<dbReference type="STRING" id="212818.A0A0D1Z7C9"/>
<feature type="region of interest" description="Disordered" evidence="1">
    <location>
        <begin position="478"/>
        <end position="504"/>
    </location>
</feature>
<dbReference type="GeneID" id="27325054"/>
<dbReference type="InterPro" id="IPR036047">
    <property type="entry name" value="F-box-like_dom_sf"/>
</dbReference>
<dbReference type="SUPFAM" id="SSF81383">
    <property type="entry name" value="F-box domain"/>
    <property type="match status" value="1"/>
</dbReference>
<dbReference type="Proteomes" id="UP000054302">
    <property type="component" value="Unassembled WGS sequence"/>
</dbReference>
<evidence type="ECO:0000313" key="5">
    <source>
        <dbReference type="Proteomes" id="UP000054302"/>
    </source>
</evidence>
<protein>
    <submittedName>
        <fullName evidence="4">Uncharacterized protein</fullName>
    </submittedName>
</protein>
<name>A0A0D1Z7C9_EXOME</name>
<feature type="domain" description="F-box" evidence="2">
    <location>
        <begin position="65"/>
        <end position="111"/>
    </location>
</feature>
<dbReference type="EMBL" id="KN847524">
    <property type="protein sequence ID" value="KIV89839.1"/>
    <property type="molecule type" value="Genomic_DNA"/>
</dbReference>
<dbReference type="PROSITE" id="PS50181">
    <property type="entry name" value="FBOX"/>
    <property type="match status" value="1"/>
</dbReference>
<dbReference type="AlphaFoldDB" id="A0A0D1Z7C9"/>